<dbReference type="GO" id="GO:0005886">
    <property type="term" value="C:plasma membrane"/>
    <property type="evidence" value="ECO:0007669"/>
    <property type="project" value="TreeGrafter"/>
</dbReference>
<dbReference type="InterPro" id="IPR005226">
    <property type="entry name" value="UPF0014_fam"/>
</dbReference>
<evidence type="ECO:0000256" key="3">
    <source>
        <dbReference type="ARBA" id="ARBA00022692"/>
    </source>
</evidence>
<feature type="transmembrane region" description="Helical" evidence="6">
    <location>
        <begin position="7"/>
        <end position="27"/>
    </location>
</feature>
<keyword evidence="4 6" id="KW-1133">Transmembrane helix</keyword>
<evidence type="ECO:0000256" key="1">
    <source>
        <dbReference type="ARBA" id="ARBA00004141"/>
    </source>
</evidence>
<comment type="subcellular location">
    <subcellularLocation>
        <location evidence="1">Membrane</location>
        <topology evidence="1">Multi-pass membrane protein</topology>
    </subcellularLocation>
</comment>
<reference evidence="7 8" key="1">
    <citation type="submission" date="2017-03" db="EMBL/GenBank/DDBJ databases">
        <authorList>
            <person name="Afonso C.L."/>
            <person name="Miller P.J."/>
            <person name="Scott M.A."/>
            <person name="Spackman E."/>
            <person name="Goraichik I."/>
            <person name="Dimitrov K.M."/>
            <person name="Suarez D.L."/>
            <person name="Swayne D.E."/>
        </authorList>
    </citation>
    <scope>NUCLEOTIDE SEQUENCE [LARGE SCALE GENOMIC DNA]</scope>
    <source>
        <strain evidence="7">SB41UT1</strain>
    </source>
</reference>
<dbReference type="PANTHER" id="PTHR30028">
    <property type="entry name" value="UPF0014 INNER MEMBRANE PROTEIN YBBM-RELATED"/>
    <property type="match status" value="1"/>
</dbReference>
<keyword evidence="3 6" id="KW-0812">Transmembrane</keyword>
<proteinExistence type="inferred from homology"/>
<dbReference type="Pfam" id="PF03649">
    <property type="entry name" value="UPF0014"/>
    <property type="match status" value="1"/>
</dbReference>
<dbReference type="EMBL" id="FWPT01000008">
    <property type="protein sequence ID" value="SMA49599.1"/>
    <property type="molecule type" value="Genomic_DNA"/>
</dbReference>
<dbReference type="Proteomes" id="UP000196573">
    <property type="component" value="Unassembled WGS sequence"/>
</dbReference>
<evidence type="ECO:0000313" key="7">
    <source>
        <dbReference type="EMBL" id="SMA49599.1"/>
    </source>
</evidence>
<feature type="transmembrane region" description="Helical" evidence="6">
    <location>
        <begin position="192"/>
        <end position="213"/>
    </location>
</feature>
<comment type="similarity">
    <text evidence="2">Belongs to the UPF0014 family.</text>
</comment>
<protein>
    <recommendedName>
        <fullName evidence="9">Iron export permease protein FetB</fullName>
    </recommendedName>
</protein>
<feature type="transmembrane region" description="Helical" evidence="6">
    <location>
        <begin position="39"/>
        <end position="58"/>
    </location>
</feature>
<organism evidence="7 8">
    <name type="scientific">Parendozoicomonas haliclonae</name>
    <dbReference type="NCBI Taxonomy" id="1960125"/>
    <lineage>
        <taxon>Bacteria</taxon>
        <taxon>Pseudomonadati</taxon>
        <taxon>Pseudomonadota</taxon>
        <taxon>Gammaproteobacteria</taxon>
        <taxon>Oceanospirillales</taxon>
        <taxon>Endozoicomonadaceae</taxon>
        <taxon>Parendozoicomonas</taxon>
    </lineage>
</organism>
<keyword evidence="8" id="KW-1185">Reference proteome</keyword>
<gene>
    <name evidence="7" type="ORF">EHSB41UT_03384</name>
</gene>
<evidence type="ECO:0000256" key="2">
    <source>
        <dbReference type="ARBA" id="ARBA00005268"/>
    </source>
</evidence>
<dbReference type="RefSeq" id="WP_165767302.1">
    <property type="nucleotide sequence ID" value="NZ_CBCSCN010000010.1"/>
</dbReference>
<evidence type="ECO:0000256" key="4">
    <source>
        <dbReference type="ARBA" id="ARBA00022989"/>
    </source>
</evidence>
<keyword evidence="5 6" id="KW-0472">Membrane</keyword>
<accession>A0A1X7ANA7</accession>
<evidence type="ECO:0000256" key="5">
    <source>
        <dbReference type="ARBA" id="ARBA00023136"/>
    </source>
</evidence>
<dbReference type="AlphaFoldDB" id="A0A1X7ANA7"/>
<evidence type="ECO:0008006" key="9">
    <source>
        <dbReference type="Google" id="ProtNLM"/>
    </source>
</evidence>
<name>A0A1X7ANA7_9GAMM</name>
<evidence type="ECO:0000256" key="6">
    <source>
        <dbReference type="SAM" id="Phobius"/>
    </source>
</evidence>
<sequence length="267" mass="29500">MSTTADIGLLNLALFLSLLGIPCLFFWRWRMVDLSKDTIVSVLRMTVQLLLVGFYLRYLFRLDNVFLNIGWLMVMITVANTHIVRRSGLVVSRMFWVTQLSLMIAVILMVGLFLWILIPDSSLVDARYLIPIAGMVLGNCLQGNIRALDAYFTELKNNENAFMADLLQGATVREASEPAFQKAMRSSIAPNLGNMATLGIVSLPGMMTGQMLGGALPLVAAKYQIAIMAAIFMAIVVAISLNLMLCLRVAYTPEGLIDKSIFKPEPS</sequence>
<feature type="transmembrane region" description="Helical" evidence="6">
    <location>
        <begin position="65"/>
        <end position="84"/>
    </location>
</feature>
<dbReference type="PANTHER" id="PTHR30028:SF0">
    <property type="entry name" value="PROTEIN ALUMINUM SENSITIVE 3"/>
    <property type="match status" value="1"/>
</dbReference>
<evidence type="ECO:0000313" key="8">
    <source>
        <dbReference type="Proteomes" id="UP000196573"/>
    </source>
</evidence>
<feature type="transmembrane region" description="Helical" evidence="6">
    <location>
        <begin position="96"/>
        <end position="118"/>
    </location>
</feature>
<feature type="transmembrane region" description="Helical" evidence="6">
    <location>
        <begin position="225"/>
        <end position="251"/>
    </location>
</feature>